<dbReference type="Gene3D" id="1.10.357.10">
    <property type="entry name" value="Tetracycline Repressor, domain 2"/>
    <property type="match status" value="1"/>
</dbReference>
<dbReference type="GO" id="GO:0003677">
    <property type="term" value="F:DNA binding"/>
    <property type="evidence" value="ECO:0007669"/>
    <property type="project" value="UniProtKB-UniRule"/>
</dbReference>
<evidence type="ECO:0000256" key="2">
    <source>
        <dbReference type="ARBA" id="ARBA00023125"/>
    </source>
</evidence>
<dbReference type="InterPro" id="IPR050109">
    <property type="entry name" value="HTH-type_TetR-like_transc_reg"/>
</dbReference>
<dbReference type="SUPFAM" id="SSF48498">
    <property type="entry name" value="Tetracyclin repressor-like, C-terminal domain"/>
    <property type="match status" value="1"/>
</dbReference>
<name>A0ABC9YM54_9NOCA</name>
<evidence type="ECO:0000256" key="4">
    <source>
        <dbReference type="PROSITE-ProRule" id="PRU00335"/>
    </source>
</evidence>
<proteinExistence type="predicted"/>
<gene>
    <name evidence="6" type="ORF">NSK11_contig00005-0059</name>
</gene>
<dbReference type="InterPro" id="IPR036271">
    <property type="entry name" value="Tet_transcr_reg_TetR-rel_C_sf"/>
</dbReference>
<dbReference type="InterPro" id="IPR025996">
    <property type="entry name" value="MT1864/Rv1816-like_C"/>
</dbReference>
<dbReference type="EMBL" id="BBYQ01000005">
    <property type="protein sequence ID" value="GAP26330.1"/>
    <property type="molecule type" value="Genomic_DNA"/>
</dbReference>
<dbReference type="InterPro" id="IPR009057">
    <property type="entry name" value="Homeodomain-like_sf"/>
</dbReference>
<keyword evidence="7" id="KW-1185">Reference proteome</keyword>
<dbReference type="InterPro" id="IPR001647">
    <property type="entry name" value="HTH_TetR"/>
</dbReference>
<dbReference type="Pfam" id="PF00440">
    <property type="entry name" value="TetR_N"/>
    <property type="match status" value="1"/>
</dbReference>
<evidence type="ECO:0000259" key="5">
    <source>
        <dbReference type="PROSITE" id="PS50977"/>
    </source>
</evidence>
<dbReference type="SUPFAM" id="SSF46689">
    <property type="entry name" value="Homeodomain-like"/>
    <property type="match status" value="1"/>
</dbReference>
<keyword evidence="2 4" id="KW-0238">DNA-binding</keyword>
<dbReference type="PRINTS" id="PR00455">
    <property type="entry name" value="HTHTETR"/>
</dbReference>
<protein>
    <submittedName>
        <fullName evidence="6">TetR family transcriptional regulator</fullName>
    </submittedName>
</protein>
<evidence type="ECO:0000313" key="6">
    <source>
        <dbReference type="EMBL" id="GAP26330.1"/>
    </source>
</evidence>
<reference evidence="7" key="1">
    <citation type="submission" date="2015-07" db="EMBL/GenBank/DDBJ databases">
        <title>Nocardia seriolae U-1 whole genome shotgun sequence.</title>
        <authorList>
            <person name="Imajoh M."/>
            <person name="Fukumoto Y."/>
            <person name="Sukeda M."/>
            <person name="Yamane J."/>
            <person name="Yamasaki K."/>
            <person name="Shimizu M."/>
            <person name="Ohnishi K."/>
            <person name="Oshima S."/>
        </authorList>
    </citation>
    <scope>NUCLEOTIDE SEQUENCE [LARGE SCALE GENOMIC DNA]</scope>
    <source>
        <strain evidence="7">U-1</strain>
    </source>
</reference>
<feature type="DNA-binding region" description="H-T-H motif" evidence="4">
    <location>
        <begin position="34"/>
        <end position="53"/>
    </location>
</feature>
<comment type="caution">
    <text evidence="6">The sequence shown here is derived from an EMBL/GenBank/DDBJ whole genome shotgun (WGS) entry which is preliminary data.</text>
</comment>
<accession>A0ABC9YM54</accession>
<dbReference type="GO" id="GO:0006355">
    <property type="term" value="P:regulation of DNA-templated transcription"/>
    <property type="evidence" value="ECO:0007669"/>
    <property type="project" value="UniProtKB-ARBA"/>
</dbReference>
<organism evidence="6 7">
    <name type="scientific">Nocardia seriolae</name>
    <dbReference type="NCBI Taxonomy" id="37332"/>
    <lineage>
        <taxon>Bacteria</taxon>
        <taxon>Bacillati</taxon>
        <taxon>Actinomycetota</taxon>
        <taxon>Actinomycetes</taxon>
        <taxon>Mycobacteriales</taxon>
        <taxon>Nocardiaceae</taxon>
        <taxon>Nocardia</taxon>
    </lineage>
</organism>
<dbReference type="PANTHER" id="PTHR30055">
    <property type="entry name" value="HTH-TYPE TRANSCRIPTIONAL REGULATOR RUTR"/>
    <property type="match status" value="1"/>
</dbReference>
<evidence type="ECO:0000256" key="1">
    <source>
        <dbReference type="ARBA" id="ARBA00023015"/>
    </source>
</evidence>
<evidence type="ECO:0000313" key="7">
    <source>
        <dbReference type="Proteomes" id="UP000037179"/>
    </source>
</evidence>
<dbReference type="Proteomes" id="UP000037179">
    <property type="component" value="Unassembled WGS sequence"/>
</dbReference>
<keyword evidence="1" id="KW-0805">Transcription regulation</keyword>
<feature type="domain" description="HTH tetR-type" evidence="5">
    <location>
        <begin position="11"/>
        <end position="71"/>
    </location>
</feature>
<dbReference type="AlphaFoldDB" id="A0ABC9YM54"/>
<evidence type="ECO:0000256" key="3">
    <source>
        <dbReference type="ARBA" id="ARBA00023163"/>
    </source>
</evidence>
<dbReference type="RefSeq" id="WP_036545823.1">
    <property type="nucleotide sequence ID" value="NZ_AP028459.1"/>
</dbReference>
<dbReference type="PROSITE" id="PS50977">
    <property type="entry name" value="HTH_TETR_2"/>
    <property type="match status" value="1"/>
</dbReference>
<sequence>MPPTKDRYHHGDLREELLRASLQLIESEGLAAVSLRKVAREAGVSPGAPYHHFADRAALMSALAARGFEILGAAMTSARETAPDPRAALIAMATGYVAFARDHSAYFRIMFRPELSQPDKHPDTEAAGDAAFAVLEATVADAVASGFLPAADAETMALAWWSLAHGMASLTVDGKFALRATQSGTTPQALATRITRIFADLIDGRGATD</sequence>
<dbReference type="Pfam" id="PF13305">
    <property type="entry name" value="TetR_C_33"/>
    <property type="match status" value="1"/>
</dbReference>
<reference evidence="6 7" key="2">
    <citation type="journal article" date="2016" name="Genome Announc.">
        <title>Draft Genome Sequence of Erythromycin- and Oxytetracycline-Sensitive Nocardia seriolae Strain U-1 (NBRC 110359).</title>
        <authorList>
            <person name="Imajoh M."/>
            <person name="Sukeda M."/>
            <person name="Shimizu M."/>
            <person name="Yamane J."/>
            <person name="Ohnishi K."/>
            <person name="Oshima S."/>
        </authorList>
    </citation>
    <scope>NUCLEOTIDE SEQUENCE [LARGE SCALE GENOMIC DNA]</scope>
    <source>
        <strain evidence="6 7">U-1</strain>
    </source>
</reference>
<keyword evidence="3" id="KW-0804">Transcription</keyword>
<dbReference type="PANTHER" id="PTHR30055:SF220">
    <property type="entry name" value="TETR-FAMILY REGULATORY PROTEIN"/>
    <property type="match status" value="1"/>
</dbReference>